<gene>
    <name evidence="2" type="ORF">LSTR_LSTR003924</name>
</gene>
<evidence type="ECO:0000313" key="2">
    <source>
        <dbReference type="EMBL" id="RZF42306.1"/>
    </source>
</evidence>
<proteinExistence type="predicted"/>
<accession>A0A482X9A6</accession>
<protein>
    <submittedName>
        <fullName evidence="2">Uncharacterized protein</fullName>
    </submittedName>
</protein>
<feature type="compositionally biased region" description="Basic residues" evidence="1">
    <location>
        <begin position="150"/>
        <end position="161"/>
    </location>
</feature>
<dbReference type="InParanoid" id="A0A482X9A6"/>
<feature type="compositionally biased region" description="Polar residues" evidence="1">
    <location>
        <begin position="163"/>
        <end position="179"/>
    </location>
</feature>
<sequence length="179" mass="20333">MRNERRIRTGRRIRLQGKKTEQNREGGNKVIFRKEEIGKEERRESIIECEREGEDQNEKTDENKVTKQTSIEKKIRNDADTRVDKLRVAIPSAVFSCVGSQLGIVCSLWQLIVYFCCTMRTRWMEEVVGEVAGGGRARNGTLAATNSPRPSRRAKSPRPTRRQANSPPTQLAATSSTQD</sequence>
<dbReference type="AlphaFoldDB" id="A0A482X9A6"/>
<feature type="compositionally biased region" description="Basic residues" evidence="1">
    <location>
        <begin position="8"/>
        <end position="17"/>
    </location>
</feature>
<dbReference type="Proteomes" id="UP000291343">
    <property type="component" value="Unassembled WGS sequence"/>
</dbReference>
<name>A0A482X9A6_LAOST</name>
<reference evidence="2 3" key="1">
    <citation type="journal article" date="2017" name="Gigascience">
        <title>Genome sequence of the small brown planthopper, Laodelphax striatellus.</title>
        <authorList>
            <person name="Zhu J."/>
            <person name="Jiang F."/>
            <person name="Wang X."/>
            <person name="Yang P."/>
            <person name="Bao Y."/>
            <person name="Zhao W."/>
            <person name="Wang W."/>
            <person name="Lu H."/>
            <person name="Wang Q."/>
            <person name="Cui N."/>
            <person name="Li J."/>
            <person name="Chen X."/>
            <person name="Luo L."/>
            <person name="Yu J."/>
            <person name="Kang L."/>
            <person name="Cui F."/>
        </authorList>
    </citation>
    <scope>NUCLEOTIDE SEQUENCE [LARGE SCALE GENOMIC DNA]</scope>
    <source>
        <strain evidence="2">Lst14</strain>
    </source>
</reference>
<feature type="region of interest" description="Disordered" evidence="1">
    <location>
        <begin position="1"/>
        <end position="28"/>
    </location>
</feature>
<evidence type="ECO:0000256" key="1">
    <source>
        <dbReference type="SAM" id="MobiDB-lite"/>
    </source>
</evidence>
<evidence type="ECO:0000313" key="3">
    <source>
        <dbReference type="Proteomes" id="UP000291343"/>
    </source>
</evidence>
<keyword evidence="3" id="KW-1185">Reference proteome</keyword>
<comment type="caution">
    <text evidence="2">The sequence shown here is derived from an EMBL/GenBank/DDBJ whole genome shotgun (WGS) entry which is preliminary data.</text>
</comment>
<dbReference type="EMBL" id="QKKF02015239">
    <property type="protein sequence ID" value="RZF42306.1"/>
    <property type="molecule type" value="Genomic_DNA"/>
</dbReference>
<feature type="region of interest" description="Disordered" evidence="1">
    <location>
        <begin position="135"/>
        <end position="179"/>
    </location>
</feature>
<organism evidence="2 3">
    <name type="scientific">Laodelphax striatellus</name>
    <name type="common">Small brown planthopper</name>
    <name type="synonym">Delphax striatella</name>
    <dbReference type="NCBI Taxonomy" id="195883"/>
    <lineage>
        <taxon>Eukaryota</taxon>
        <taxon>Metazoa</taxon>
        <taxon>Ecdysozoa</taxon>
        <taxon>Arthropoda</taxon>
        <taxon>Hexapoda</taxon>
        <taxon>Insecta</taxon>
        <taxon>Pterygota</taxon>
        <taxon>Neoptera</taxon>
        <taxon>Paraneoptera</taxon>
        <taxon>Hemiptera</taxon>
        <taxon>Auchenorrhyncha</taxon>
        <taxon>Fulgoroidea</taxon>
        <taxon>Delphacidae</taxon>
        <taxon>Criomorphinae</taxon>
        <taxon>Laodelphax</taxon>
    </lineage>
</organism>
<feature type="compositionally biased region" description="Basic and acidic residues" evidence="1">
    <location>
        <begin position="18"/>
        <end position="28"/>
    </location>
</feature>